<evidence type="ECO:0008006" key="3">
    <source>
        <dbReference type="Google" id="ProtNLM"/>
    </source>
</evidence>
<gene>
    <name evidence="2" type="ORF">HELGO_WM21155</name>
</gene>
<accession>A0A6S6STS2</accession>
<name>A0A6S6STS2_9BACT</name>
<protein>
    <recommendedName>
        <fullName evidence="3">Antitoxin</fullName>
    </recommendedName>
</protein>
<proteinExistence type="inferred from homology"/>
<dbReference type="AlphaFoldDB" id="A0A6S6STS2"/>
<evidence type="ECO:0000313" key="2">
    <source>
        <dbReference type="EMBL" id="CAA6813940.1"/>
    </source>
</evidence>
<dbReference type="NCBIfam" id="TIGR01552">
    <property type="entry name" value="phd_fam"/>
    <property type="match status" value="1"/>
</dbReference>
<comment type="similarity">
    <text evidence="1">Belongs to the phD/YefM antitoxin family.</text>
</comment>
<organism evidence="2">
    <name type="scientific">uncultured Sulfurovum sp</name>
    <dbReference type="NCBI Taxonomy" id="269237"/>
    <lineage>
        <taxon>Bacteria</taxon>
        <taxon>Pseudomonadati</taxon>
        <taxon>Campylobacterota</taxon>
        <taxon>Epsilonproteobacteria</taxon>
        <taxon>Campylobacterales</taxon>
        <taxon>Sulfurovaceae</taxon>
        <taxon>Sulfurovum</taxon>
        <taxon>environmental samples</taxon>
    </lineage>
</organism>
<evidence type="ECO:0000256" key="1">
    <source>
        <dbReference type="ARBA" id="ARBA00009981"/>
    </source>
</evidence>
<dbReference type="EMBL" id="CACVAX010000040">
    <property type="protein sequence ID" value="CAA6813940.1"/>
    <property type="molecule type" value="Genomic_DNA"/>
</dbReference>
<dbReference type="InterPro" id="IPR036165">
    <property type="entry name" value="YefM-like_sf"/>
</dbReference>
<sequence length="83" mass="9878">MITASDLKQNSVRLQDALREDLLVTKRDKPFVVVMDYEKYKLIEQYIYKIANDATYRAMDNLENDREIETYHSKDDLFKDLGL</sequence>
<dbReference type="SUPFAM" id="SSF143120">
    <property type="entry name" value="YefM-like"/>
    <property type="match status" value="1"/>
</dbReference>
<reference evidence="2" key="1">
    <citation type="submission" date="2020-01" db="EMBL/GenBank/DDBJ databases">
        <authorList>
            <person name="Meier V. D."/>
            <person name="Meier V D."/>
        </authorList>
    </citation>
    <scope>NUCLEOTIDE SEQUENCE</scope>
    <source>
        <strain evidence="2">HLG_WM_MAG_04</strain>
    </source>
</reference>